<dbReference type="Proteomes" id="UP000199542">
    <property type="component" value="Unassembled WGS sequence"/>
</dbReference>
<sequence>MTNFIAKASFAALLAIASIPASVSTAAAAGPERGVVIDVQYHRPPPVYRGCSPVMAVRAARWSGLRDVRVVNVTPRRVVVAGRDRRGWDRMTFANVRGCPLIRR</sequence>
<protein>
    <recommendedName>
        <fullName evidence="4">Antifreeze protein</fullName>
    </recommendedName>
</protein>
<evidence type="ECO:0000313" key="3">
    <source>
        <dbReference type="Proteomes" id="UP000199542"/>
    </source>
</evidence>
<keyword evidence="1" id="KW-0732">Signal</keyword>
<name>A0A1G4RCD3_9HYPH</name>
<feature type="chain" id="PRO_5011437240" description="Antifreeze protein" evidence="1">
    <location>
        <begin position="24"/>
        <end position="104"/>
    </location>
</feature>
<feature type="signal peptide" evidence="1">
    <location>
        <begin position="1"/>
        <end position="23"/>
    </location>
</feature>
<dbReference type="RefSeq" id="WP_092585152.1">
    <property type="nucleotide sequence ID" value="NZ_FMTM01000003.1"/>
</dbReference>
<proteinExistence type="predicted"/>
<gene>
    <name evidence="2" type="ORF">SAMN02927900_02466</name>
</gene>
<dbReference type="AlphaFoldDB" id="A0A1G4RCD3"/>
<evidence type="ECO:0000313" key="2">
    <source>
        <dbReference type="EMBL" id="SCW54593.1"/>
    </source>
</evidence>
<reference evidence="2 3" key="1">
    <citation type="submission" date="2016-10" db="EMBL/GenBank/DDBJ databases">
        <authorList>
            <person name="de Groot N.N."/>
        </authorList>
    </citation>
    <scope>NUCLEOTIDE SEQUENCE [LARGE SCALE GENOMIC DNA]</scope>
    <source>
        <strain evidence="2 3">CGMCC 1.3401</strain>
    </source>
</reference>
<organism evidence="2 3">
    <name type="scientific">Rhizobium mongolense subsp. loessense</name>
    <dbReference type="NCBI Taxonomy" id="158890"/>
    <lineage>
        <taxon>Bacteria</taxon>
        <taxon>Pseudomonadati</taxon>
        <taxon>Pseudomonadota</taxon>
        <taxon>Alphaproteobacteria</taxon>
        <taxon>Hyphomicrobiales</taxon>
        <taxon>Rhizobiaceae</taxon>
        <taxon>Rhizobium/Agrobacterium group</taxon>
        <taxon>Rhizobium</taxon>
    </lineage>
</organism>
<dbReference type="EMBL" id="FMTM01000003">
    <property type="protein sequence ID" value="SCW54593.1"/>
    <property type="molecule type" value="Genomic_DNA"/>
</dbReference>
<accession>A0A1G4RCD3</accession>
<evidence type="ECO:0008006" key="4">
    <source>
        <dbReference type="Google" id="ProtNLM"/>
    </source>
</evidence>
<evidence type="ECO:0000256" key="1">
    <source>
        <dbReference type="SAM" id="SignalP"/>
    </source>
</evidence>